<keyword evidence="3" id="KW-0479">Metal-binding</keyword>
<evidence type="ECO:0000256" key="2">
    <source>
        <dbReference type="ARBA" id="ARBA00023027"/>
    </source>
</evidence>
<dbReference type="OrthoDB" id="9800582at2"/>
<dbReference type="PROSITE" id="PS50305">
    <property type="entry name" value="SIRTUIN"/>
    <property type="match status" value="1"/>
</dbReference>
<comment type="catalytic activity">
    <reaction evidence="3">
        <text>N(6)-acetyl-L-lysyl-[protein] + NAD(+) + H2O = 2''-O-acetyl-ADP-D-ribose + nicotinamide + L-lysyl-[protein]</text>
        <dbReference type="Rhea" id="RHEA:43636"/>
        <dbReference type="Rhea" id="RHEA-COMP:9752"/>
        <dbReference type="Rhea" id="RHEA-COMP:10731"/>
        <dbReference type="ChEBI" id="CHEBI:15377"/>
        <dbReference type="ChEBI" id="CHEBI:17154"/>
        <dbReference type="ChEBI" id="CHEBI:29969"/>
        <dbReference type="ChEBI" id="CHEBI:57540"/>
        <dbReference type="ChEBI" id="CHEBI:61930"/>
        <dbReference type="ChEBI" id="CHEBI:83767"/>
        <dbReference type="EC" id="2.3.1.286"/>
    </reaction>
</comment>
<evidence type="ECO:0000259" key="5">
    <source>
        <dbReference type="PROSITE" id="PS50305"/>
    </source>
</evidence>
<keyword evidence="3" id="KW-0862">Zinc</keyword>
<feature type="active site" description="Proton acceptor" evidence="3">
    <location>
        <position position="114"/>
    </location>
</feature>
<dbReference type="InterPro" id="IPR027546">
    <property type="entry name" value="Sirtuin_class_III"/>
</dbReference>
<dbReference type="InterPro" id="IPR026590">
    <property type="entry name" value="Ssirtuin_cat_dom"/>
</dbReference>
<evidence type="ECO:0000256" key="3">
    <source>
        <dbReference type="HAMAP-Rule" id="MF_01121"/>
    </source>
</evidence>
<feature type="binding site" evidence="3">
    <location>
        <begin position="96"/>
        <end position="99"/>
    </location>
    <ligand>
        <name>NAD(+)</name>
        <dbReference type="ChEBI" id="CHEBI:57540"/>
    </ligand>
</feature>
<dbReference type="NCBIfam" id="NF001755">
    <property type="entry name" value="PRK00481.1-5"/>
    <property type="match status" value="1"/>
</dbReference>
<dbReference type="InterPro" id="IPR050134">
    <property type="entry name" value="NAD-dep_sirtuin_deacylases"/>
</dbReference>
<accession>A0A420EH98</accession>
<dbReference type="Gene3D" id="3.40.50.1220">
    <property type="entry name" value="TPP-binding domain"/>
    <property type="match status" value="1"/>
</dbReference>
<protein>
    <recommendedName>
        <fullName evidence="3">NAD-dependent protein deacylase</fullName>
        <ecNumber evidence="3">2.3.1.286</ecNumber>
    </recommendedName>
    <alternativeName>
        <fullName evidence="3">Regulatory protein SIR2 homolog</fullName>
    </alternativeName>
</protein>
<evidence type="ECO:0000256" key="1">
    <source>
        <dbReference type="ARBA" id="ARBA00022679"/>
    </source>
</evidence>
<dbReference type="InterPro" id="IPR003000">
    <property type="entry name" value="Sirtuin"/>
</dbReference>
<dbReference type="CDD" id="cd01412">
    <property type="entry name" value="SIRT5_Af1_CobB"/>
    <property type="match status" value="1"/>
</dbReference>
<reference evidence="6 7" key="1">
    <citation type="submission" date="2018-09" db="EMBL/GenBank/DDBJ databases">
        <authorList>
            <person name="Wang Z."/>
        </authorList>
    </citation>
    <scope>NUCLEOTIDE SEQUENCE [LARGE SCALE GENOMIC DNA]</scope>
    <source>
        <strain evidence="6 7">ALS 81</strain>
    </source>
</reference>
<dbReference type="InterPro" id="IPR026591">
    <property type="entry name" value="Sirtuin_cat_small_dom_sf"/>
</dbReference>
<keyword evidence="1" id="KW-0808">Transferase</keyword>
<dbReference type="GO" id="GO:0036054">
    <property type="term" value="F:protein-malonyllysine demalonylase activity"/>
    <property type="evidence" value="ECO:0007669"/>
    <property type="project" value="InterPro"/>
</dbReference>
<feature type="binding site" evidence="3">
    <location>
        <position position="62"/>
    </location>
    <ligand>
        <name>substrate</name>
    </ligand>
</feature>
<dbReference type="PANTHER" id="PTHR11085:SF4">
    <property type="entry name" value="NAD-DEPENDENT PROTEIN DEACYLASE"/>
    <property type="match status" value="1"/>
</dbReference>
<dbReference type="GO" id="GO:0036055">
    <property type="term" value="F:protein-succinyllysine desuccinylase activity"/>
    <property type="evidence" value="ECO:0007669"/>
    <property type="project" value="UniProtKB-UniRule"/>
</dbReference>
<comment type="caution">
    <text evidence="3 4">Lacks conserved residue(s) required for the propagation of feature annotation.</text>
</comment>
<dbReference type="Pfam" id="PF02146">
    <property type="entry name" value="SIR2"/>
    <property type="match status" value="1"/>
</dbReference>
<dbReference type="GO" id="GO:0070403">
    <property type="term" value="F:NAD+ binding"/>
    <property type="evidence" value="ECO:0007669"/>
    <property type="project" value="UniProtKB-UniRule"/>
</dbReference>
<comment type="subcellular location">
    <subcellularLocation>
        <location evidence="3">Cytoplasm</location>
    </subcellularLocation>
</comment>
<dbReference type="HAMAP" id="MF_01121">
    <property type="entry name" value="Sirtuin_ClassIII"/>
    <property type="match status" value="1"/>
</dbReference>
<evidence type="ECO:0000256" key="4">
    <source>
        <dbReference type="PROSITE-ProRule" id="PRU00236"/>
    </source>
</evidence>
<keyword evidence="3" id="KW-0963">Cytoplasm</keyword>
<comment type="similarity">
    <text evidence="3">Belongs to the sirtuin family. Class III subfamily.</text>
</comment>
<dbReference type="SUPFAM" id="SSF52467">
    <property type="entry name" value="DHS-like NAD/FAD-binding domain"/>
    <property type="match status" value="1"/>
</dbReference>
<sequence length="244" mass="27380">MAIKNDKKRVVILTGAGISAESGIETFRDSNGLWEKHSVEDVATPEGYLRDPDLVQRFYSLRRAQIQEQDVKPNAAHIAIAQLEQNPNVELFLVTQNIDNLHERAGSKQVLHMHGELLRARCPQSGQTLVWKQDLANQHLCTCCQIPNPLRPHVVWFGEMPLGLDRIYHQLLQADMFVAIGTSCHVYPAGGFVHEAASQGARTVELNLEPSEHQHEFNEHAYGAATQVVPEFFEAEFGVQLETN</sequence>
<dbReference type="GO" id="GO:0005737">
    <property type="term" value="C:cytoplasm"/>
    <property type="evidence" value="ECO:0007669"/>
    <property type="project" value="UniProtKB-SubCell"/>
</dbReference>
<keyword evidence="7" id="KW-1185">Reference proteome</keyword>
<comment type="catalytic activity">
    <reaction evidence="3">
        <text>N(6)-succinyl-L-lysyl-[protein] + NAD(+) + H2O = 2''-O-succinyl-ADP-D-ribose + nicotinamide + L-lysyl-[protein]</text>
        <dbReference type="Rhea" id="RHEA:47668"/>
        <dbReference type="Rhea" id="RHEA-COMP:9752"/>
        <dbReference type="Rhea" id="RHEA-COMP:11877"/>
        <dbReference type="ChEBI" id="CHEBI:15377"/>
        <dbReference type="ChEBI" id="CHEBI:17154"/>
        <dbReference type="ChEBI" id="CHEBI:29969"/>
        <dbReference type="ChEBI" id="CHEBI:57540"/>
        <dbReference type="ChEBI" id="CHEBI:87830"/>
        <dbReference type="ChEBI" id="CHEBI:87832"/>
    </reaction>
</comment>
<feature type="domain" description="Deacetylase sirtuin-type" evidence="5">
    <location>
        <begin position="1"/>
        <end position="244"/>
    </location>
</feature>
<organism evidence="6 7">
    <name type="scientific">Alginatibacterium sediminis</name>
    <dbReference type="NCBI Taxonomy" id="2164068"/>
    <lineage>
        <taxon>Bacteria</taxon>
        <taxon>Pseudomonadati</taxon>
        <taxon>Pseudomonadota</taxon>
        <taxon>Gammaproteobacteria</taxon>
        <taxon>Alteromonadales</taxon>
        <taxon>Alteromonadaceae</taxon>
        <taxon>Alginatibacterium</taxon>
    </lineage>
</organism>
<feature type="binding site" evidence="3">
    <location>
        <begin position="15"/>
        <end position="34"/>
    </location>
    <ligand>
        <name>NAD(+)</name>
        <dbReference type="ChEBI" id="CHEBI:57540"/>
    </ligand>
</feature>
<dbReference type="PANTHER" id="PTHR11085">
    <property type="entry name" value="NAD-DEPENDENT PROTEIN DEACYLASE SIRTUIN-5, MITOCHONDRIAL-RELATED"/>
    <property type="match status" value="1"/>
</dbReference>
<name>A0A420EH98_9ALTE</name>
<evidence type="ECO:0000313" key="6">
    <source>
        <dbReference type="EMBL" id="RKF20034.1"/>
    </source>
</evidence>
<dbReference type="EMBL" id="RAQO01000004">
    <property type="protein sequence ID" value="RKF20034.1"/>
    <property type="molecule type" value="Genomic_DNA"/>
</dbReference>
<feature type="binding site" evidence="3">
    <location>
        <position position="141"/>
    </location>
    <ligand>
        <name>Zn(2+)</name>
        <dbReference type="ChEBI" id="CHEBI:29105"/>
    </ligand>
</feature>
<gene>
    <name evidence="3" type="primary">cobB</name>
    <name evidence="6" type="ORF">DBZ36_06175</name>
</gene>
<comment type="function">
    <text evidence="3">NAD-dependent lysine deacetylase and desuccinylase that specifically removes acetyl and succinyl groups on target proteins. Modulates the activities of several proteins which are inactive in their acylated form.</text>
</comment>
<feature type="binding site" evidence="3">
    <location>
        <begin position="207"/>
        <end position="209"/>
    </location>
    <ligand>
        <name>NAD(+)</name>
        <dbReference type="ChEBI" id="CHEBI:57540"/>
    </ligand>
</feature>
<dbReference type="AlphaFoldDB" id="A0A420EH98"/>
<dbReference type="GO" id="GO:0008270">
    <property type="term" value="F:zinc ion binding"/>
    <property type="evidence" value="ECO:0007669"/>
    <property type="project" value="UniProtKB-UniRule"/>
</dbReference>
<dbReference type="GO" id="GO:0017136">
    <property type="term" value="F:histone deacetylase activity, NAD-dependent"/>
    <property type="evidence" value="ECO:0007669"/>
    <property type="project" value="TreeGrafter"/>
</dbReference>
<dbReference type="RefSeq" id="WP_120354038.1">
    <property type="nucleotide sequence ID" value="NZ_RAQO01000004.1"/>
</dbReference>
<feature type="binding site" evidence="3">
    <location>
        <position position="122"/>
    </location>
    <ligand>
        <name>Zn(2+)</name>
        <dbReference type="ChEBI" id="CHEBI:29105"/>
    </ligand>
</feature>
<comment type="cofactor">
    <cofactor evidence="3">
        <name>Zn(2+)</name>
        <dbReference type="ChEBI" id="CHEBI:29105"/>
    </cofactor>
    <text evidence="3">Binds 1 zinc ion per subunit.</text>
</comment>
<comment type="domain">
    <text evidence="3">2 residues (Tyr-59 and Arg-62) present in a large hydrophobic pocket are probably involved in substrate specificity. They are important for desuccinylation activity, but dispensable for deacetylation activity.</text>
</comment>
<dbReference type="EC" id="2.3.1.286" evidence="3"/>
<dbReference type="Proteomes" id="UP000286482">
    <property type="component" value="Unassembled WGS sequence"/>
</dbReference>
<keyword evidence="2 3" id="KW-0520">NAD</keyword>
<evidence type="ECO:0000313" key="7">
    <source>
        <dbReference type="Proteomes" id="UP000286482"/>
    </source>
</evidence>
<dbReference type="InterPro" id="IPR029035">
    <property type="entry name" value="DHS-like_NAD/FAD-binding_dom"/>
</dbReference>
<feature type="binding site" evidence="3">
    <location>
        <position position="59"/>
    </location>
    <ligand>
        <name>substrate</name>
    </ligand>
</feature>
<feature type="binding site" evidence="3">
    <location>
        <position position="225"/>
    </location>
    <ligand>
        <name>NAD(+)</name>
        <dbReference type="ChEBI" id="CHEBI:57540"/>
    </ligand>
</feature>
<dbReference type="Gene3D" id="3.30.1600.10">
    <property type="entry name" value="SIR2/SIRT2 'Small Domain"/>
    <property type="match status" value="1"/>
</dbReference>
<proteinExistence type="inferred from homology"/>
<comment type="caution">
    <text evidence="6">The sequence shown here is derived from an EMBL/GenBank/DDBJ whole genome shotgun (WGS) entry which is preliminary data.</text>
</comment>
<feature type="binding site" evidence="3">
    <location>
        <begin position="181"/>
        <end position="183"/>
    </location>
    <ligand>
        <name>NAD(+)</name>
        <dbReference type="ChEBI" id="CHEBI:57540"/>
    </ligand>
</feature>